<protein>
    <submittedName>
        <fullName evidence="1">Uncharacterized protein</fullName>
    </submittedName>
</protein>
<proteinExistence type="predicted"/>
<reference evidence="1 2" key="1">
    <citation type="submission" date="2019-08" db="EMBL/GenBank/DDBJ databases">
        <title>Bacillus genomes from the desert of Cuatro Cienegas, Coahuila.</title>
        <authorList>
            <person name="Olmedo-Alvarez G."/>
        </authorList>
    </citation>
    <scope>NUCLEOTIDE SEQUENCE [LARGE SCALE GENOMIC DNA]</scope>
    <source>
        <strain evidence="1 2">CH446_14T</strain>
    </source>
</reference>
<dbReference type="RefSeq" id="WP_148974364.1">
    <property type="nucleotide sequence ID" value="NZ_JBNIKU010000001.1"/>
</dbReference>
<dbReference type="Proteomes" id="UP000322139">
    <property type="component" value="Unassembled WGS sequence"/>
</dbReference>
<evidence type="ECO:0000313" key="2">
    <source>
        <dbReference type="Proteomes" id="UP000322139"/>
    </source>
</evidence>
<accession>A0A5D4RCX1</accession>
<dbReference type="EMBL" id="VTER01000004">
    <property type="protein sequence ID" value="TYS49217.1"/>
    <property type="molecule type" value="Genomic_DNA"/>
</dbReference>
<sequence length="174" mass="19673">MFDPTAYENMKIVMEGLLYDKDLAGQISIIDRNELINTAKLSRTFEITFQDRESVIASCTFIMKAALENLAAELHPALLSEKLSGCMISIRFSFSQRNEPEQTAGIDRLMKSIWGENRTITQTVSYDPLSGPDTLLNLTEITFGRLIYEDQIDDLALLSDHMAECLRKLEDVLS</sequence>
<gene>
    <name evidence="1" type="ORF">FZD51_08320</name>
</gene>
<evidence type="ECO:0000313" key="1">
    <source>
        <dbReference type="EMBL" id="TYS49217.1"/>
    </source>
</evidence>
<comment type="caution">
    <text evidence="1">The sequence shown here is derived from an EMBL/GenBank/DDBJ whole genome shotgun (WGS) entry which is preliminary data.</text>
</comment>
<dbReference type="AlphaFoldDB" id="A0A5D4RCX1"/>
<name>A0A5D4RCX1_9BACI</name>
<organism evidence="1 2">
    <name type="scientific">Bacillus infantis</name>
    <dbReference type="NCBI Taxonomy" id="324767"/>
    <lineage>
        <taxon>Bacteria</taxon>
        <taxon>Bacillati</taxon>
        <taxon>Bacillota</taxon>
        <taxon>Bacilli</taxon>
        <taxon>Bacillales</taxon>
        <taxon>Bacillaceae</taxon>
        <taxon>Bacillus</taxon>
    </lineage>
</organism>